<reference evidence="4 5" key="1">
    <citation type="submission" date="2016-11" db="EMBL/GenBank/DDBJ databases">
        <authorList>
            <person name="Jaros S."/>
            <person name="Januszkiewicz K."/>
            <person name="Wedrychowicz H."/>
        </authorList>
    </citation>
    <scope>NUCLEOTIDE SEQUENCE [LARGE SCALE GENOMIC DNA]</scope>
    <source>
        <strain evidence="4 5">DSM 17477</strain>
    </source>
</reference>
<keyword evidence="3" id="KW-1133">Transmembrane helix</keyword>
<accession>A0A1M6B176</accession>
<keyword evidence="2 3" id="KW-0472">Membrane</keyword>
<dbReference type="PANTHER" id="PTHR34295">
    <property type="entry name" value="BIOTIN TRANSPORTER BIOY"/>
    <property type="match status" value="1"/>
</dbReference>
<dbReference type="EMBL" id="FQZL01000004">
    <property type="protein sequence ID" value="SHI42451.1"/>
    <property type="molecule type" value="Genomic_DNA"/>
</dbReference>
<name>A0A1M6B176_9FIRM</name>
<dbReference type="RefSeq" id="WP_073046057.1">
    <property type="nucleotide sequence ID" value="NZ_FQZL01000004.1"/>
</dbReference>
<dbReference type="PANTHER" id="PTHR34295:SF1">
    <property type="entry name" value="BIOTIN TRANSPORTER BIOY"/>
    <property type="match status" value="1"/>
</dbReference>
<protein>
    <recommendedName>
        <fullName evidence="2">Biotin transporter</fullName>
    </recommendedName>
</protein>
<dbReference type="Pfam" id="PF02632">
    <property type="entry name" value="BioY"/>
    <property type="match status" value="1"/>
</dbReference>
<organism evidence="4 5">
    <name type="scientific">Dethiosulfatibacter aminovorans DSM 17477</name>
    <dbReference type="NCBI Taxonomy" id="1121476"/>
    <lineage>
        <taxon>Bacteria</taxon>
        <taxon>Bacillati</taxon>
        <taxon>Bacillota</taxon>
        <taxon>Tissierellia</taxon>
        <taxon>Dethiosulfatibacter</taxon>
    </lineage>
</organism>
<keyword evidence="2" id="KW-1003">Cell membrane</keyword>
<dbReference type="AlphaFoldDB" id="A0A1M6B176"/>
<comment type="similarity">
    <text evidence="1 2">Belongs to the BioY family.</text>
</comment>
<evidence type="ECO:0000313" key="4">
    <source>
        <dbReference type="EMBL" id="SHI42451.1"/>
    </source>
</evidence>
<dbReference type="GO" id="GO:0015225">
    <property type="term" value="F:biotin transmembrane transporter activity"/>
    <property type="evidence" value="ECO:0007669"/>
    <property type="project" value="UniProtKB-UniRule"/>
</dbReference>
<dbReference type="InterPro" id="IPR003784">
    <property type="entry name" value="BioY"/>
</dbReference>
<keyword evidence="2" id="KW-0813">Transport</keyword>
<feature type="transmembrane region" description="Helical" evidence="3">
    <location>
        <begin position="7"/>
        <end position="27"/>
    </location>
</feature>
<evidence type="ECO:0000256" key="3">
    <source>
        <dbReference type="SAM" id="Phobius"/>
    </source>
</evidence>
<sequence>MKINTRDMILVALFAAMTAVGAFISIPVGPAPITMQLLFTIMAGVFLGSRLGALSQILYVTMGLIGLPVFAGGSGGFQHIFSPSFGYLLGFIAASFVVGLILEKDEKPGFAKILFACLAGTAVIYALGYPYLYFVLAKVNGAAVTLSGLLRPAVLIFLPGDAAKCLIASFLGNKLVHVVKKSDSRKAA</sequence>
<dbReference type="Gene3D" id="1.10.1760.20">
    <property type="match status" value="1"/>
</dbReference>
<comment type="subcellular location">
    <subcellularLocation>
        <location evidence="2">Cell membrane</location>
        <topology evidence="2">Multi-pass membrane protein</topology>
    </subcellularLocation>
</comment>
<feature type="transmembrane region" description="Helical" evidence="3">
    <location>
        <begin position="84"/>
        <end position="102"/>
    </location>
</feature>
<keyword evidence="5" id="KW-1185">Reference proteome</keyword>
<feature type="transmembrane region" description="Helical" evidence="3">
    <location>
        <begin position="58"/>
        <end position="78"/>
    </location>
</feature>
<evidence type="ECO:0000313" key="5">
    <source>
        <dbReference type="Proteomes" id="UP000184052"/>
    </source>
</evidence>
<evidence type="ECO:0000256" key="1">
    <source>
        <dbReference type="ARBA" id="ARBA00010692"/>
    </source>
</evidence>
<dbReference type="OrthoDB" id="9803495at2"/>
<feature type="transmembrane region" description="Helical" evidence="3">
    <location>
        <begin position="114"/>
        <end position="134"/>
    </location>
</feature>
<dbReference type="Proteomes" id="UP000184052">
    <property type="component" value="Unassembled WGS sequence"/>
</dbReference>
<dbReference type="STRING" id="1121476.SAMN02745751_00319"/>
<evidence type="ECO:0000256" key="2">
    <source>
        <dbReference type="PIRNR" id="PIRNR016661"/>
    </source>
</evidence>
<keyword evidence="3" id="KW-0812">Transmembrane</keyword>
<proteinExistence type="inferred from homology"/>
<gene>
    <name evidence="4" type="ORF">SAMN02745751_00319</name>
</gene>
<dbReference type="PIRSF" id="PIRSF016661">
    <property type="entry name" value="BioY"/>
    <property type="match status" value="1"/>
</dbReference>
<dbReference type="GO" id="GO:0005886">
    <property type="term" value="C:plasma membrane"/>
    <property type="evidence" value="ECO:0007669"/>
    <property type="project" value="UniProtKB-SubCell"/>
</dbReference>